<evidence type="ECO:0000313" key="3">
    <source>
        <dbReference type="EMBL" id="WNC74002.1"/>
    </source>
</evidence>
<dbReference type="Proteomes" id="UP001258994">
    <property type="component" value="Chromosome"/>
</dbReference>
<proteinExistence type="predicted"/>
<dbReference type="Gene3D" id="2.30.40.10">
    <property type="entry name" value="Urease, subunit C, domain 1"/>
    <property type="match status" value="1"/>
</dbReference>
<dbReference type="SUPFAM" id="SSF51338">
    <property type="entry name" value="Composite domain of metallo-dependent hydrolases"/>
    <property type="match status" value="1"/>
</dbReference>
<dbReference type="PANTHER" id="PTHR43135:SF3">
    <property type="entry name" value="ALPHA-D-RIBOSE 1-METHYLPHOSPHONATE 5-TRIPHOSPHATE DIPHOSPHATASE"/>
    <property type="match status" value="1"/>
</dbReference>
<dbReference type="InterPro" id="IPR006680">
    <property type="entry name" value="Amidohydro-rel"/>
</dbReference>
<gene>
    <name evidence="3" type="ORF">RGQ13_08420</name>
</gene>
<feature type="signal peptide" evidence="1">
    <location>
        <begin position="1"/>
        <end position="24"/>
    </location>
</feature>
<organism evidence="3 4">
    <name type="scientific">Thalassotalea psychrophila</name>
    <dbReference type="NCBI Taxonomy" id="3065647"/>
    <lineage>
        <taxon>Bacteria</taxon>
        <taxon>Pseudomonadati</taxon>
        <taxon>Pseudomonadota</taxon>
        <taxon>Gammaproteobacteria</taxon>
        <taxon>Alteromonadales</taxon>
        <taxon>Colwelliaceae</taxon>
        <taxon>Thalassotalea</taxon>
    </lineage>
</organism>
<evidence type="ECO:0000256" key="1">
    <source>
        <dbReference type="SAM" id="SignalP"/>
    </source>
</evidence>
<dbReference type="RefSeq" id="WP_348393112.1">
    <property type="nucleotide sequence ID" value="NZ_CP134145.1"/>
</dbReference>
<keyword evidence="1" id="KW-0732">Signal</keyword>
<name>A0ABY9TYV1_9GAMM</name>
<reference evidence="4" key="1">
    <citation type="submission" date="2023-09" db="EMBL/GenBank/DDBJ databases">
        <authorList>
            <person name="Li S."/>
            <person name="Li X."/>
            <person name="Zhang C."/>
            <person name="Zhao Z."/>
        </authorList>
    </citation>
    <scope>NUCLEOTIDE SEQUENCE [LARGE SCALE GENOMIC DNA]</scope>
    <source>
        <strain evidence="4">SQ149</strain>
    </source>
</reference>
<feature type="chain" id="PRO_5045937780" evidence="1">
    <location>
        <begin position="25"/>
        <end position="463"/>
    </location>
</feature>
<dbReference type="PANTHER" id="PTHR43135">
    <property type="entry name" value="ALPHA-D-RIBOSE 1-METHYLPHOSPHONATE 5-TRIPHOSPHATE DIPHOSPHATASE"/>
    <property type="match status" value="1"/>
</dbReference>
<protein>
    <submittedName>
        <fullName evidence="3">Amidohydrolase family protein</fullName>
    </submittedName>
</protein>
<dbReference type="InterPro" id="IPR032466">
    <property type="entry name" value="Metal_Hydrolase"/>
</dbReference>
<dbReference type="InterPro" id="IPR011059">
    <property type="entry name" value="Metal-dep_hydrolase_composite"/>
</dbReference>
<dbReference type="Gene3D" id="3.20.20.140">
    <property type="entry name" value="Metal-dependent hydrolases"/>
    <property type="match status" value="1"/>
</dbReference>
<keyword evidence="4" id="KW-1185">Reference proteome</keyword>
<evidence type="ECO:0000259" key="2">
    <source>
        <dbReference type="Pfam" id="PF01979"/>
    </source>
</evidence>
<dbReference type="Pfam" id="PF01979">
    <property type="entry name" value="Amidohydro_1"/>
    <property type="match status" value="1"/>
</dbReference>
<dbReference type="EMBL" id="CP134145">
    <property type="protein sequence ID" value="WNC74002.1"/>
    <property type="molecule type" value="Genomic_DNA"/>
</dbReference>
<dbReference type="SUPFAM" id="SSF51556">
    <property type="entry name" value="Metallo-dependent hydrolases"/>
    <property type="match status" value="1"/>
</dbReference>
<feature type="domain" description="Amidohydrolase-related" evidence="2">
    <location>
        <begin position="78"/>
        <end position="434"/>
    </location>
</feature>
<dbReference type="InterPro" id="IPR051781">
    <property type="entry name" value="Metallo-dep_Hydrolase"/>
</dbReference>
<evidence type="ECO:0000313" key="4">
    <source>
        <dbReference type="Proteomes" id="UP001258994"/>
    </source>
</evidence>
<sequence length="463" mass="50385">MKAMKIKLLGALVVTAFIAANAQAAQTLFKNVNVFNGTDNQLYSNLNVLVDGNKITSISAELPKVDDTATLIDGTGKTLMPGLIESHTHLNLQYMQGGYNTLENRSWQEVGAMAAGAARHILMDGYTTIRDLGTLNAGFRNAADAGLVDSPRIYTAGTVIGQTAGHGDWRLVSNVSEAQFEVSNINRLGFIKNTDGADEVLKAARNNYAQYADFTKLTISGGIFSDKDPLFTTQMNEAELKAAVEAADAWDSYVTAHVFNDKDVRRAMKAGLKMFEHTPYITDDTAKLMAKNNIMTNPQFGTVSPKFPVEAVFGPKGTPTRDKADMAFDEARELPNIIKRNGVKAVFGVDVVTVDPYMTRKQRDYEIFRWGELFDNFYTLKALTSYGGELAALTGKGNPYPGKIGVVEVGAYADLLLVDGNPLEDLSVIGAQADIFSVPNRDEGAIDGMKIIMKDGKIYKNTL</sequence>
<accession>A0ABY9TYV1</accession>